<keyword evidence="2 5" id="KW-0378">Hydrolase</keyword>
<dbReference type="InterPro" id="IPR023214">
    <property type="entry name" value="HAD_sf"/>
</dbReference>
<reference evidence="5 6" key="1">
    <citation type="submission" date="2020-04" db="EMBL/GenBank/DDBJ databases">
        <authorList>
            <person name="Yoon J."/>
        </authorList>
    </citation>
    <scope>NUCLEOTIDE SEQUENCE [LARGE SCALE GENOMIC DNA]</scope>
    <source>
        <strain evidence="5 6">KMU-166</strain>
    </source>
</reference>
<protein>
    <submittedName>
        <fullName evidence="5">HAD-IA family hydrolase</fullName>
    </submittedName>
</protein>
<sequence>MLKAVLFDLDGTLLDTATDFTRVLNGLLNEHQRPLQHYEAVRRRVSDGARAVVNLGFGIDPDHPDFAALLAAFLDRYETQIAVETTLFPGMDAQLRKLEAQGLKWGIVTNKPSRFTEPLLRALDLDGRCGSAICPDHVTHRKPDPEPIYLACKELGVNPKEAVYVGDHRRDIDAGRNAGMATIACAFGYISEGESVEDWLPDYIIHHADELETVLAQHRKKLEEAPCP</sequence>
<dbReference type="Gene3D" id="3.40.50.1000">
    <property type="entry name" value="HAD superfamily/HAD-like"/>
    <property type="match status" value="1"/>
</dbReference>
<dbReference type="InterPro" id="IPR006549">
    <property type="entry name" value="HAD-SF_hydro_IIIA"/>
</dbReference>
<dbReference type="NCBIfam" id="TIGR01662">
    <property type="entry name" value="HAD-SF-IIIA"/>
    <property type="match status" value="1"/>
</dbReference>
<organism evidence="5 6">
    <name type="scientific">Spongiibacter thalassae</name>
    <dbReference type="NCBI Taxonomy" id="2721624"/>
    <lineage>
        <taxon>Bacteria</taxon>
        <taxon>Pseudomonadati</taxon>
        <taxon>Pseudomonadota</taxon>
        <taxon>Gammaproteobacteria</taxon>
        <taxon>Cellvibrionales</taxon>
        <taxon>Spongiibacteraceae</taxon>
        <taxon>Spongiibacter</taxon>
    </lineage>
</organism>
<dbReference type="SFLD" id="SFLDG01135">
    <property type="entry name" value="C1.5.6:_HAD__Beta-PGM__Phospha"/>
    <property type="match status" value="1"/>
</dbReference>
<keyword evidence="6" id="KW-1185">Reference proteome</keyword>
<dbReference type="Gene3D" id="1.10.150.240">
    <property type="entry name" value="Putative phosphatase, domain 2"/>
    <property type="match status" value="1"/>
</dbReference>
<dbReference type="SFLD" id="SFLDS00003">
    <property type="entry name" value="Haloacid_Dehalogenase"/>
    <property type="match status" value="1"/>
</dbReference>
<dbReference type="PRINTS" id="PR00413">
    <property type="entry name" value="HADHALOGNASE"/>
</dbReference>
<dbReference type="PANTHER" id="PTHR43434:SF23">
    <property type="entry name" value="PHOSPHOGLYCOLATE PHOSPHATASE"/>
    <property type="match status" value="1"/>
</dbReference>
<proteinExistence type="predicted"/>
<dbReference type="GO" id="GO:0016787">
    <property type="term" value="F:hydrolase activity"/>
    <property type="evidence" value="ECO:0007669"/>
    <property type="project" value="UniProtKB-KW"/>
</dbReference>
<dbReference type="InterPro" id="IPR023198">
    <property type="entry name" value="PGP-like_dom2"/>
</dbReference>
<dbReference type="Pfam" id="PF13419">
    <property type="entry name" value="HAD_2"/>
    <property type="match status" value="1"/>
</dbReference>
<dbReference type="EMBL" id="JAAWWK010000002">
    <property type="protein sequence ID" value="NKI16861.1"/>
    <property type="molecule type" value="Genomic_DNA"/>
</dbReference>
<keyword evidence="1" id="KW-0479">Metal-binding</keyword>
<dbReference type="InterPro" id="IPR050155">
    <property type="entry name" value="HAD-like_hydrolase_sf"/>
</dbReference>
<comment type="caution">
    <text evidence="5">The sequence shown here is derived from an EMBL/GenBank/DDBJ whole genome shotgun (WGS) entry which is preliminary data.</text>
</comment>
<keyword evidence="3" id="KW-0460">Magnesium</keyword>
<evidence type="ECO:0000256" key="4">
    <source>
        <dbReference type="ARBA" id="ARBA00023277"/>
    </source>
</evidence>
<name>A0ABX1GD49_9GAMM</name>
<evidence type="ECO:0000313" key="6">
    <source>
        <dbReference type="Proteomes" id="UP000765845"/>
    </source>
</evidence>
<evidence type="ECO:0000256" key="3">
    <source>
        <dbReference type="ARBA" id="ARBA00022842"/>
    </source>
</evidence>
<dbReference type="NCBIfam" id="TIGR01509">
    <property type="entry name" value="HAD-SF-IA-v3"/>
    <property type="match status" value="1"/>
</dbReference>
<evidence type="ECO:0000256" key="2">
    <source>
        <dbReference type="ARBA" id="ARBA00022801"/>
    </source>
</evidence>
<evidence type="ECO:0000256" key="1">
    <source>
        <dbReference type="ARBA" id="ARBA00022723"/>
    </source>
</evidence>
<dbReference type="RefSeq" id="WP_168449407.1">
    <property type="nucleotide sequence ID" value="NZ_JAAWWK010000002.1"/>
</dbReference>
<evidence type="ECO:0000313" key="5">
    <source>
        <dbReference type="EMBL" id="NKI16861.1"/>
    </source>
</evidence>
<dbReference type="InterPro" id="IPR036412">
    <property type="entry name" value="HAD-like_sf"/>
</dbReference>
<keyword evidence="4" id="KW-0119">Carbohydrate metabolism</keyword>
<dbReference type="InterPro" id="IPR006439">
    <property type="entry name" value="HAD-SF_hydro_IA"/>
</dbReference>
<gene>
    <name evidence="5" type="ORF">HCU74_05430</name>
</gene>
<dbReference type="NCBIfam" id="TIGR01549">
    <property type="entry name" value="HAD-SF-IA-v1"/>
    <property type="match status" value="1"/>
</dbReference>
<dbReference type="Proteomes" id="UP000765845">
    <property type="component" value="Unassembled WGS sequence"/>
</dbReference>
<dbReference type="SUPFAM" id="SSF56784">
    <property type="entry name" value="HAD-like"/>
    <property type="match status" value="1"/>
</dbReference>
<accession>A0ABX1GD49</accession>
<dbReference type="SFLD" id="SFLDG01129">
    <property type="entry name" value="C1.5:_HAD__Beta-PGM__Phosphata"/>
    <property type="match status" value="1"/>
</dbReference>
<dbReference type="InterPro" id="IPR041492">
    <property type="entry name" value="HAD_2"/>
</dbReference>
<dbReference type="PANTHER" id="PTHR43434">
    <property type="entry name" value="PHOSPHOGLYCOLATE PHOSPHATASE"/>
    <property type="match status" value="1"/>
</dbReference>